<evidence type="ECO:0000259" key="12">
    <source>
        <dbReference type="Pfam" id="PF16327"/>
    </source>
</evidence>
<protein>
    <submittedName>
        <fullName evidence="13">Cytochrome c-type biogenesis protein CcmF</fullName>
    </submittedName>
</protein>
<keyword evidence="3" id="KW-1003">Cell membrane</keyword>
<organism evidence="13 14">
    <name type="scientific">Marinobacter nauticus (strain ATCC 700491 / DSM 11845 / VT8)</name>
    <name type="common">Marinobacter aquaeolei</name>
    <dbReference type="NCBI Taxonomy" id="351348"/>
    <lineage>
        <taxon>Bacteria</taxon>
        <taxon>Pseudomonadati</taxon>
        <taxon>Pseudomonadota</taxon>
        <taxon>Gammaproteobacteria</taxon>
        <taxon>Pseudomonadales</taxon>
        <taxon>Marinobacteraceae</taxon>
        <taxon>Marinobacter</taxon>
    </lineage>
</organism>
<evidence type="ECO:0000259" key="11">
    <source>
        <dbReference type="Pfam" id="PF01578"/>
    </source>
</evidence>
<feature type="transmembrane region" description="Helical" evidence="10">
    <location>
        <begin position="158"/>
        <end position="180"/>
    </location>
</feature>
<dbReference type="AlphaFoldDB" id="A1U0H9"/>
<dbReference type="HOGENOM" id="CLU_015041_3_0_6"/>
<keyword evidence="4" id="KW-0997">Cell inner membrane</keyword>
<feature type="transmembrane region" description="Helical" evidence="10">
    <location>
        <begin position="459"/>
        <end position="477"/>
    </location>
</feature>
<name>A1U0H9_MARN8</name>
<feature type="transmembrane region" description="Helical" evidence="10">
    <location>
        <begin position="129"/>
        <end position="146"/>
    </location>
</feature>
<keyword evidence="8 10" id="KW-0472">Membrane</keyword>
<feature type="transmembrane region" description="Helical" evidence="10">
    <location>
        <begin position="311"/>
        <end position="339"/>
    </location>
</feature>
<dbReference type="KEGG" id="maq:Maqu_1411"/>
<keyword evidence="6" id="KW-0201">Cytochrome c-type biogenesis</keyword>
<feature type="transmembrane region" description="Helical" evidence="10">
    <location>
        <begin position="428"/>
        <end position="447"/>
    </location>
</feature>
<feature type="domain" description="Cytochrome c-type biogenesis protein CcmF C-terminal" evidence="12">
    <location>
        <begin position="349"/>
        <end position="671"/>
    </location>
</feature>
<keyword evidence="7 10" id="KW-1133">Transmembrane helix</keyword>
<dbReference type="EMBL" id="CP000514">
    <property type="protein sequence ID" value="ABM18498.1"/>
    <property type="molecule type" value="Genomic_DNA"/>
</dbReference>
<dbReference type="STRING" id="351348.Maqu_1411"/>
<dbReference type="GO" id="GO:0015232">
    <property type="term" value="F:heme transmembrane transporter activity"/>
    <property type="evidence" value="ECO:0007669"/>
    <property type="project" value="InterPro"/>
</dbReference>
<dbReference type="InterPro" id="IPR003567">
    <property type="entry name" value="Cyt_c_biogenesis"/>
</dbReference>
<dbReference type="InterPro" id="IPR003568">
    <property type="entry name" value="Cyt_c_biogenesis_CcmF"/>
</dbReference>
<comment type="similarity">
    <text evidence="2">Belongs to the CcmF/CycK/Ccl1/NrfE/CcsA family.</text>
</comment>
<feature type="transmembrane region" description="Helical" evidence="10">
    <location>
        <begin position="386"/>
        <end position="408"/>
    </location>
</feature>
<feature type="transmembrane region" description="Helical" evidence="10">
    <location>
        <begin position="38"/>
        <end position="63"/>
    </location>
</feature>
<dbReference type="PRINTS" id="PR01411">
    <property type="entry name" value="CCMFBIOGNSIS"/>
</dbReference>
<feature type="transmembrane region" description="Helical" evidence="10">
    <location>
        <begin position="209"/>
        <end position="229"/>
    </location>
</feature>
<feature type="transmembrane region" description="Helical" evidence="10">
    <location>
        <begin position="241"/>
        <end position="263"/>
    </location>
</feature>
<dbReference type="GO" id="GO:0005886">
    <property type="term" value="C:plasma membrane"/>
    <property type="evidence" value="ECO:0007669"/>
    <property type="project" value="UniProtKB-SubCell"/>
</dbReference>
<comment type="subcellular location">
    <subcellularLocation>
        <location evidence="1">Cell inner membrane</location>
        <topology evidence="1">Multi-pass membrane protein</topology>
    </subcellularLocation>
</comment>
<feature type="transmembrane region" description="Helical" evidence="10">
    <location>
        <begin position="483"/>
        <end position="504"/>
    </location>
</feature>
<dbReference type="NCBIfam" id="NF007691">
    <property type="entry name" value="PRK10369.1"/>
    <property type="match status" value="1"/>
</dbReference>
<evidence type="ECO:0000256" key="2">
    <source>
        <dbReference type="ARBA" id="ARBA00009186"/>
    </source>
</evidence>
<feature type="transmembrane region" description="Helical" evidence="10">
    <location>
        <begin position="649"/>
        <end position="669"/>
    </location>
</feature>
<evidence type="ECO:0000256" key="5">
    <source>
        <dbReference type="ARBA" id="ARBA00022692"/>
    </source>
</evidence>
<evidence type="ECO:0000256" key="9">
    <source>
        <dbReference type="ARBA" id="ARBA00037230"/>
    </source>
</evidence>
<evidence type="ECO:0000313" key="13">
    <source>
        <dbReference type="EMBL" id="ABM18498.1"/>
    </source>
</evidence>
<dbReference type="InterPro" id="IPR032523">
    <property type="entry name" value="CcmF_C"/>
</dbReference>
<dbReference type="PANTHER" id="PTHR43653">
    <property type="entry name" value="CYTOCHROME C ASSEMBLY PROTEIN-RELATED"/>
    <property type="match status" value="1"/>
</dbReference>
<evidence type="ECO:0000256" key="8">
    <source>
        <dbReference type="ARBA" id="ARBA00023136"/>
    </source>
</evidence>
<dbReference type="InterPro" id="IPR002541">
    <property type="entry name" value="Cyt_c_assembly"/>
</dbReference>
<feature type="transmembrane region" description="Helical" evidence="10">
    <location>
        <begin position="524"/>
        <end position="545"/>
    </location>
</feature>
<evidence type="ECO:0000256" key="7">
    <source>
        <dbReference type="ARBA" id="ARBA00022989"/>
    </source>
</evidence>
<evidence type="ECO:0000256" key="1">
    <source>
        <dbReference type="ARBA" id="ARBA00004429"/>
    </source>
</evidence>
<reference evidence="14" key="1">
    <citation type="journal article" date="2011" name="Appl. Environ. Microbiol.">
        <title>Genomic potential of Marinobacter aquaeolei, a biogeochemical 'opportunitroph'.</title>
        <authorList>
            <person name="Singer E."/>
            <person name="Webb E.A."/>
            <person name="Nelson W.C."/>
            <person name="Heidelberg J.F."/>
            <person name="Ivanova N."/>
            <person name="Pati A."/>
            <person name="Edwards K.J."/>
        </authorList>
    </citation>
    <scope>NUCLEOTIDE SEQUENCE [LARGE SCALE GENOMIC DNA]</scope>
    <source>
        <strain evidence="14">ATCC 700491 / DSM 11845 / VT8</strain>
    </source>
</reference>
<dbReference type="GO" id="GO:0017004">
    <property type="term" value="P:cytochrome complex assembly"/>
    <property type="evidence" value="ECO:0007669"/>
    <property type="project" value="UniProtKB-KW"/>
</dbReference>
<gene>
    <name evidence="13" type="ordered locus">Maqu_1411</name>
</gene>
<feature type="transmembrane region" description="Helical" evidence="10">
    <location>
        <begin position="345"/>
        <end position="365"/>
    </location>
</feature>
<dbReference type="PANTHER" id="PTHR43653:SF1">
    <property type="entry name" value="CYTOCHROME C-TYPE BIOGENESIS PROTEIN CCMF"/>
    <property type="match status" value="1"/>
</dbReference>
<dbReference type="Pfam" id="PF01578">
    <property type="entry name" value="Cytochrom_C_asm"/>
    <property type="match status" value="1"/>
</dbReference>
<feature type="transmembrane region" description="Helical" evidence="10">
    <location>
        <begin position="283"/>
        <end position="299"/>
    </location>
</feature>
<dbReference type="Proteomes" id="UP000000998">
    <property type="component" value="Chromosome"/>
</dbReference>
<evidence type="ECO:0000256" key="10">
    <source>
        <dbReference type="SAM" id="Phobius"/>
    </source>
</evidence>
<accession>A1U0H9</accession>
<dbReference type="GO" id="GO:0020037">
    <property type="term" value="F:heme binding"/>
    <property type="evidence" value="ECO:0007669"/>
    <property type="project" value="InterPro"/>
</dbReference>
<dbReference type="eggNOG" id="COG1138">
    <property type="taxonomic scope" value="Bacteria"/>
</dbReference>
<feature type="domain" description="Cytochrome c assembly protein" evidence="11">
    <location>
        <begin position="122"/>
        <end position="329"/>
    </location>
</feature>
<sequence precursor="true">MWLADEAIPEKPSPIGSVIAEPATEHGPEMLTLTIPEVGLFALLIALCLSLLQATVPLLGAATRRPLWMAFAEPMAWGQFVFLLVSYASLTASFLLDDFSVDYVARNSNSMLPWYYKFTAVWGSHEGSVLLWSLILSGWGFAVSLFSRQLPRDMLARVLGVLGVVSAGFLLFIVVTSSPFDRLLPGMPADGADLNPLLQDVGLIIHPPMLYMGYVGFSVVFAFAIAALIEGRLDAAWTRWVRPWTNIAWAFLTLGIALGSWWAYYELGWGGWWFWDPVENASLLPWLSGTALIHSLAVTEKRGTFKSWTALLAIFTFSLSLLGTFLVRSGVLTSVHAFANDPSRGLFILALLGITVGVSLLIFALRAPRMSANAGFSWLSRDALLLINNILLVIMTITVLMGTLYPLILDALGLGKVSIGAPYFNSLFVPLTVMLCAFMGLGPVSRWKQMPGRELFRRLLGAGLAALAIAVSIPFLYNGQWNVAVALGMVAALWVVLGVVRDLFDKVRNASSALAGLRKLTPSYWGMVVGHVGLAVTIVGVVMVSNYAMERNVRLDIGEQVNLGGYDFTLTELGERRGPNFLADTATIEVAREGRIVTTLYPEKRLYIARGQPMTDVALDPGLLRDLYVAMGEELDDGSWAMRLQVKPFVRWLWLGALLMASGGVLAVADRRYRRRRAAAADRESMRPAREVRA</sequence>
<evidence type="ECO:0000256" key="3">
    <source>
        <dbReference type="ARBA" id="ARBA00022475"/>
    </source>
</evidence>
<dbReference type="PRINTS" id="PR01410">
    <property type="entry name" value="CCBIOGENESIS"/>
</dbReference>
<comment type="function">
    <text evidence="9">Required for the biogenesis of c-type cytochromes. Possible subunit of a heme lyase.</text>
</comment>
<dbReference type="NCBIfam" id="TIGR00353">
    <property type="entry name" value="nrfE"/>
    <property type="match status" value="1"/>
</dbReference>
<evidence type="ECO:0000313" key="14">
    <source>
        <dbReference type="Proteomes" id="UP000000998"/>
    </source>
</evidence>
<evidence type="ECO:0000256" key="4">
    <source>
        <dbReference type="ARBA" id="ARBA00022519"/>
    </source>
</evidence>
<feature type="transmembrane region" description="Helical" evidence="10">
    <location>
        <begin position="75"/>
        <end position="96"/>
    </location>
</feature>
<keyword evidence="5 10" id="KW-0812">Transmembrane</keyword>
<dbReference type="Pfam" id="PF16327">
    <property type="entry name" value="CcmF_C"/>
    <property type="match status" value="1"/>
</dbReference>
<proteinExistence type="inferred from homology"/>
<evidence type="ECO:0000256" key="6">
    <source>
        <dbReference type="ARBA" id="ARBA00022748"/>
    </source>
</evidence>